<name>A0AA38IRE6_9CUCU</name>
<keyword evidence="3" id="KW-1185">Reference proteome</keyword>
<feature type="compositionally biased region" description="Basic and acidic residues" evidence="1">
    <location>
        <begin position="1"/>
        <end position="11"/>
    </location>
</feature>
<comment type="caution">
    <text evidence="2">The sequence shown here is derived from an EMBL/GenBank/DDBJ whole genome shotgun (WGS) entry which is preliminary data.</text>
</comment>
<proteinExistence type="predicted"/>
<sequence length="185" mass="20652">MVSRDESKVKETQNITTRKTPRFVVAPRSCSPGEHSSQIPGRYSWSPPPVVPRITVLADLPENDSLVPDNFNGNTLSDDTLPSKLRLFISASLDSLSKDHKHLVEVAKEALTGTDESFQVALNTFIATLTPDNSASNKRPTPSRAPPVYRNRAQAKAAAYTRKLKIFIRRHQWRVVKFSSEEAQI</sequence>
<feature type="region of interest" description="Disordered" evidence="1">
    <location>
        <begin position="1"/>
        <end position="44"/>
    </location>
</feature>
<evidence type="ECO:0000313" key="2">
    <source>
        <dbReference type="EMBL" id="KAJ3659926.1"/>
    </source>
</evidence>
<reference evidence="2" key="1">
    <citation type="journal article" date="2023" name="G3 (Bethesda)">
        <title>Whole genome assemblies of Zophobas morio and Tenebrio molitor.</title>
        <authorList>
            <person name="Kaur S."/>
            <person name="Stinson S.A."/>
            <person name="diCenzo G.C."/>
        </authorList>
    </citation>
    <scope>NUCLEOTIDE SEQUENCE</scope>
    <source>
        <strain evidence="2">QUZm001</strain>
    </source>
</reference>
<evidence type="ECO:0000256" key="1">
    <source>
        <dbReference type="SAM" id="MobiDB-lite"/>
    </source>
</evidence>
<dbReference type="AlphaFoldDB" id="A0AA38IRE6"/>
<gene>
    <name evidence="2" type="ORF">Zmor_011588</name>
</gene>
<evidence type="ECO:0000313" key="3">
    <source>
        <dbReference type="Proteomes" id="UP001168821"/>
    </source>
</evidence>
<dbReference type="Proteomes" id="UP001168821">
    <property type="component" value="Unassembled WGS sequence"/>
</dbReference>
<accession>A0AA38IRE6</accession>
<organism evidence="2 3">
    <name type="scientific">Zophobas morio</name>
    <dbReference type="NCBI Taxonomy" id="2755281"/>
    <lineage>
        <taxon>Eukaryota</taxon>
        <taxon>Metazoa</taxon>
        <taxon>Ecdysozoa</taxon>
        <taxon>Arthropoda</taxon>
        <taxon>Hexapoda</taxon>
        <taxon>Insecta</taxon>
        <taxon>Pterygota</taxon>
        <taxon>Neoptera</taxon>
        <taxon>Endopterygota</taxon>
        <taxon>Coleoptera</taxon>
        <taxon>Polyphaga</taxon>
        <taxon>Cucujiformia</taxon>
        <taxon>Tenebrionidae</taxon>
        <taxon>Zophobas</taxon>
    </lineage>
</organism>
<protein>
    <submittedName>
        <fullName evidence="2">Uncharacterized protein</fullName>
    </submittedName>
</protein>
<dbReference type="EMBL" id="JALNTZ010000003">
    <property type="protein sequence ID" value="KAJ3659926.1"/>
    <property type="molecule type" value="Genomic_DNA"/>
</dbReference>